<dbReference type="OrthoDB" id="2013930at2759"/>
<dbReference type="Proteomes" id="UP000664859">
    <property type="component" value="Unassembled WGS sequence"/>
</dbReference>
<protein>
    <submittedName>
        <fullName evidence="2">Uncharacterized protein</fullName>
    </submittedName>
</protein>
<keyword evidence="1" id="KW-1133">Transmembrane helix</keyword>
<dbReference type="AlphaFoldDB" id="A0A836CNJ9"/>
<sequence>MSQQHDMTLQPEPMLRLLRVGPLSLLMTIPSHALLADFTSRGLRCEVFTPNAVTIACAGDMWLQLVVRICVRVAMRLRVTGRLFLRWHTLQVMLFNDSGNTREYVARALVQPSPSVDAMHAGHPHRALVFICVTMAPYGLLLLWMLRALQVTGVTESNAYEIMISAHTNVPQPCFCAQRRAAAAAIALSCYRRWRPRCNSATPLTTATPLCQLPLPRHWHNGRAGMSLVGIWHSELAELYSDQLKARGLISEIFPVD</sequence>
<keyword evidence="1" id="KW-0812">Transmembrane</keyword>
<dbReference type="EMBL" id="JAFCMP010000042">
    <property type="protein sequence ID" value="KAG5189926.1"/>
    <property type="molecule type" value="Genomic_DNA"/>
</dbReference>
<proteinExistence type="predicted"/>
<evidence type="ECO:0000313" key="2">
    <source>
        <dbReference type="EMBL" id="KAG5189926.1"/>
    </source>
</evidence>
<name>A0A836CNJ9_9STRA</name>
<accession>A0A836CNJ9</accession>
<evidence type="ECO:0000313" key="3">
    <source>
        <dbReference type="Proteomes" id="UP000664859"/>
    </source>
</evidence>
<keyword evidence="3" id="KW-1185">Reference proteome</keyword>
<organism evidence="2 3">
    <name type="scientific">Tribonema minus</name>
    <dbReference type="NCBI Taxonomy" id="303371"/>
    <lineage>
        <taxon>Eukaryota</taxon>
        <taxon>Sar</taxon>
        <taxon>Stramenopiles</taxon>
        <taxon>Ochrophyta</taxon>
        <taxon>PX clade</taxon>
        <taxon>Xanthophyceae</taxon>
        <taxon>Tribonematales</taxon>
        <taxon>Tribonemataceae</taxon>
        <taxon>Tribonema</taxon>
    </lineage>
</organism>
<comment type="caution">
    <text evidence="2">The sequence shown here is derived from an EMBL/GenBank/DDBJ whole genome shotgun (WGS) entry which is preliminary data.</text>
</comment>
<gene>
    <name evidence="2" type="ORF">JKP88DRAFT_267101</name>
</gene>
<feature type="transmembrane region" description="Helical" evidence="1">
    <location>
        <begin position="127"/>
        <end position="146"/>
    </location>
</feature>
<evidence type="ECO:0000256" key="1">
    <source>
        <dbReference type="SAM" id="Phobius"/>
    </source>
</evidence>
<keyword evidence="1" id="KW-0472">Membrane</keyword>
<reference evidence="2" key="1">
    <citation type="submission" date="2021-02" db="EMBL/GenBank/DDBJ databases">
        <title>First Annotated Genome of the Yellow-green Alga Tribonema minus.</title>
        <authorList>
            <person name="Mahan K.M."/>
        </authorList>
    </citation>
    <scope>NUCLEOTIDE SEQUENCE</scope>
    <source>
        <strain evidence="2">UTEX B ZZ1240</strain>
    </source>
</reference>